<keyword evidence="1 7" id="KW-0004">4Fe-4S</keyword>
<dbReference type="AlphaFoldDB" id="A0A445MWA0"/>
<comment type="function">
    <text evidence="7">Converts 2C-methyl-D-erythritol 2,4-cyclodiphosphate (ME-2,4cPP) into 1-hydroxy-2-methyl-2-(E)-butenyl 4-diphosphate.</text>
</comment>
<evidence type="ECO:0000256" key="7">
    <source>
        <dbReference type="HAMAP-Rule" id="MF_00159"/>
    </source>
</evidence>
<evidence type="ECO:0000256" key="5">
    <source>
        <dbReference type="ARBA" id="ARBA00023014"/>
    </source>
</evidence>
<comment type="catalytic activity">
    <reaction evidence="7">
        <text>(2E)-4-hydroxy-3-methylbut-2-enyl diphosphate + oxidized [flavodoxin] + H2O + 2 H(+) = 2-C-methyl-D-erythritol 2,4-cyclic diphosphate + reduced [flavodoxin]</text>
        <dbReference type="Rhea" id="RHEA:43604"/>
        <dbReference type="Rhea" id="RHEA-COMP:10622"/>
        <dbReference type="Rhea" id="RHEA-COMP:10623"/>
        <dbReference type="ChEBI" id="CHEBI:15377"/>
        <dbReference type="ChEBI" id="CHEBI:15378"/>
        <dbReference type="ChEBI" id="CHEBI:57618"/>
        <dbReference type="ChEBI" id="CHEBI:58210"/>
        <dbReference type="ChEBI" id="CHEBI:58483"/>
        <dbReference type="ChEBI" id="CHEBI:128753"/>
        <dbReference type="EC" id="1.17.7.3"/>
    </reaction>
</comment>
<keyword evidence="3 7" id="KW-0560">Oxidoreductase</keyword>
<dbReference type="EMBL" id="OJIN01000104">
    <property type="protein sequence ID" value="SPD73713.1"/>
    <property type="molecule type" value="Genomic_DNA"/>
</dbReference>
<comment type="pathway">
    <text evidence="7">Isoprenoid biosynthesis; isopentenyl diphosphate biosynthesis via DXP pathway; isopentenyl diphosphate from 1-deoxy-D-xylulose 5-phosphate: step 5/6.</text>
</comment>
<dbReference type="GO" id="GO:0005506">
    <property type="term" value="F:iron ion binding"/>
    <property type="evidence" value="ECO:0007669"/>
    <property type="project" value="InterPro"/>
</dbReference>
<organism evidence="10">
    <name type="scientific">uncultured Desulfobacterium sp</name>
    <dbReference type="NCBI Taxonomy" id="201089"/>
    <lineage>
        <taxon>Bacteria</taxon>
        <taxon>Pseudomonadati</taxon>
        <taxon>Thermodesulfobacteriota</taxon>
        <taxon>Desulfobacteria</taxon>
        <taxon>Desulfobacterales</taxon>
        <taxon>Desulfobacteriaceae</taxon>
        <taxon>Desulfobacterium</taxon>
        <taxon>environmental samples</taxon>
    </lineage>
</organism>
<dbReference type="SUPFAM" id="SSF51717">
    <property type="entry name" value="Dihydropteroate synthetase-like"/>
    <property type="match status" value="1"/>
</dbReference>
<dbReference type="Gene3D" id="3.20.20.20">
    <property type="entry name" value="Dihydropteroate synthase-like"/>
    <property type="match status" value="1"/>
</dbReference>
<name>A0A445MWA0_9BACT</name>
<feature type="binding site" evidence="7">
    <location>
        <position position="310"/>
    </location>
    <ligand>
        <name>[4Fe-4S] cluster</name>
        <dbReference type="ChEBI" id="CHEBI:49883"/>
    </ligand>
</feature>
<dbReference type="PANTHER" id="PTHR30454:SF0">
    <property type="entry name" value="4-HYDROXY-3-METHYLBUT-2-EN-1-YL DIPHOSPHATE SYNTHASE (FERREDOXIN), CHLOROPLASTIC"/>
    <property type="match status" value="1"/>
</dbReference>
<dbReference type="InterPro" id="IPR016425">
    <property type="entry name" value="IspG_bac"/>
</dbReference>
<dbReference type="UniPathway" id="UPA00056">
    <property type="reaction ID" value="UER00096"/>
</dbReference>
<dbReference type="Gene3D" id="3.30.413.10">
    <property type="entry name" value="Sulfite Reductase Hemoprotein, domain 1"/>
    <property type="match status" value="1"/>
</dbReference>
<evidence type="ECO:0000256" key="4">
    <source>
        <dbReference type="ARBA" id="ARBA00023004"/>
    </source>
</evidence>
<dbReference type="InterPro" id="IPR004588">
    <property type="entry name" value="IspG_bac-typ"/>
</dbReference>
<evidence type="ECO:0000259" key="8">
    <source>
        <dbReference type="Pfam" id="PF04551"/>
    </source>
</evidence>
<feature type="binding site" evidence="7">
    <location>
        <position position="303"/>
    </location>
    <ligand>
        <name>[4Fe-4S] cluster</name>
        <dbReference type="ChEBI" id="CHEBI:49883"/>
    </ligand>
</feature>
<dbReference type="Pfam" id="PF26540">
    <property type="entry name" value="GcpE_C"/>
    <property type="match status" value="1"/>
</dbReference>
<dbReference type="NCBIfam" id="TIGR00612">
    <property type="entry name" value="ispG_gcpE"/>
    <property type="match status" value="1"/>
</dbReference>
<dbReference type="GO" id="GO:0046429">
    <property type="term" value="F:4-hydroxy-3-methylbut-2-en-1-yl diphosphate synthase activity (ferredoxin)"/>
    <property type="evidence" value="ECO:0007669"/>
    <property type="project" value="UniProtKB-UniRule"/>
</dbReference>
<evidence type="ECO:0000259" key="9">
    <source>
        <dbReference type="Pfam" id="PF26540"/>
    </source>
</evidence>
<keyword evidence="4 7" id="KW-0408">Iron</keyword>
<feature type="binding site" evidence="7">
    <location>
        <position position="271"/>
    </location>
    <ligand>
        <name>[4Fe-4S] cluster</name>
        <dbReference type="ChEBI" id="CHEBI:49883"/>
    </ligand>
</feature>
<dbReference type="GO" id="GO:0016114">
    <property type="term" value="P:terpenoid biosynthetic process"/>
    <property type="evidence" value="ECO:0007669"/>
    <property type="project" value="InterPro"/>
</dbReference>
<dbReference type="GO" id="GO:0141197">
    <property type="term" value="F:4-hydroxy-3-methylbut-2-enyl-diphosphate synthase activity (flavodoxin)"/>
    <property type="evidence" value="ECO:0007669"/>
    <property type="project" value="UniProtKB-EC"/>
</dbReference>
<dbReference type="SUPFAM" id="SSF56014">
    <property type="entry name" value="Nitrite and sulphite reductase 4Fe-4S domain-like"/>
    <property type="match status" value="1"/>
</dbReference>
<dbReference type="InterPro" id="IPR045854">
    <property type="entry name" value="NO2/SO3_Rdtase_4Fe4S_sf"/>
</dbReference>
<keyword evidence="5 7" id="KW-0411">Iron-sulfur</keyword>
<dbReference type="FunFam" id="3.20.20.20:FF:000001">
    <property type="entry name" value="4-hydroxy-3-methylbut-2-en-1-yl diphosphate synthase (flavodoxin)"/>
    <property type="match status" value="1"/>
</dbReference>
<dbReference type="EC" id="1.17.7.3" evidence="7"/>
<feature type="domain" description="IspG TIM-barrel" evidence="8">
    <location>
        <begin position="10"/>
        <end position="250"/>
    </location>
</feature>
<feature type="domain" description="IspG C-terminal" evidence="9">
    <location>
        <begin position="264"/>
        <end position="351"/>
    </location>
</feature>
<dbReference type="Pfam" id="PF04551">
    <property type="entry name" value="GcpE"/>
    <property type="match status" value="1"/>
</dbReference>
<dbReference type="HAMAP" id="MF_00159">
    <property type="entry name" value="IspG"/>
    <property type="match status" value="1"/>
</dbReference>
<dbReference type="InterPro" id="IPR011005">
    <property type="entry name" value="Dihydropteroate_synth-like_sf"/>
</dbReference>
<dbReference type="PIRSF" id="PIRSF004640">
    <property type="entry name" value="IspG"/>
    <property type="match status" value="1"/>
</dbReference>
<evidence type="ECO:0000256" key="3">
    <source>
        <dbReference type="ARBA" id="ARBA00023002"/>
    </source>
</evidence>
<gene>
    <name evidence="7 10" type="primary">ispG</name>
    <name evidence="10" type="ORF">PITCH_A1920052</name>
</gene>
<evidence type="ECO:0000256" key="2">
    <source>
        <dbReference type="ARBA" id="ARBA00022723"/>
    </source>
</evidence>
<proteinExistence type="inferred from homology"/>
<evidence type="ECO:0000313" key="10">
    <source>
        <dbReference type="EMBL" id="SPD73713.1"/>
    </source>
</evidence>
<accession>A0A445MWA0</accession>
<dbReference type="InterPro" id="IPR058579">
    <property type="entry name" value="IspG_C"/>
</dbReference>
<dbReference type="InterPro" id="IPR058578">
    <property type="entry name" value="IspG_TIM"/>
</dbReference>
<protein>
    <recommendedName>
        <fullName evidence="7">4-hydroxy-3-methylbut-2-en-1-yl diphosphate synthase (flavodoxin)</fullName>
        <ecNumber evidence="7">1.17.7.3</ecNumber>
    </recommendedName>
    <alternativeName>
        <fullName evidence="7">1-hydroxy-2-methyl-2-(E)-butenyl 4-diphosphate synthase</fullName>
    </alternativeName>
</protein>
<comment type="similarity">
    <text evidence="7">Belongs to the IspG family.</text>
</comment>
<keyword evidence="6 7" id="KW-0414">Isoprene biosynthesis</keyword>
<evidence type="ECO:0000256" key="6">
    <source>
        <dbReference type="ARBA" id="ARBA00023229"/>
    </source>
</evidence>
<dbReference type="NCBIfam" id="NF001540">
    <property type="entry name" value="PRK00366.1"/>
    <property type="match status" value="1"/>
</dbReference>
<keyword evidence="2 7" id="KW-0479">Metal-binding</keyword>
<dbReference type="PANTHER" id="PTHR30454">
    <property type="entry name" value="4-HYDROXY-3-METHYLBUT-2-EN-1-YL DIPHOSPHATE SYNTHASE"/>
    <property type="match status" value="1"/>
</dbReference>
<dbReference type="GO" id="GO:0019288">
    <property type="term" value="P:isopentenyl diphosphate biosynthetic process, methylerythritol 4-phosphate pathway"/>
    <property type="evidence" value="ECO:0007669"/>
    <property type="project" value="UniProtKB-UniRule"/>
</dbReference>
<feature type="binding site" evidence="7">
    <location>
        <position position="268"/>
    </location>
    <ligand>
        <name>[4Fe-4S] cluster</name>
        <dbReference type="ChEBI" id="CHEBI:49883"/>
    </ligand>
</feature>
<evidence type="ECO:0000256" key="1">
    <source>
        <dbReference type="ARBA" id="ARBA00022485"/>
    </source>
</evidence>
<reference evidence="10" key="1">
    <citation type="submission" date="2018-01" db="EMBL/GenBank/DDBJ databases">
        <authorList>
            <person name="Regsiter A."/>
            <person name="William W."/>
        </authorList>
    </citation>
    <scope>NUCLEOTIDE SEQUENCE</scope>
    <source>
        <strain evidence="10">TRIP AH-1</strain>
    </source>
</reference>
<sequence length="358" mass="38484">MTLDKLRKKTRRIYVGHVPIGDGAPVVVQSMTNTDTRDIVTTIEQINRLVEAGCEIVRLAVPDMAAAAAFGKIKLKVSVPLIADIHFDHRLALAALDAGADGLRINPGNIGGKNAVKKVVKAAIASKTPIRIGVNSGSIHKDLLKKHGGPSAQAMVESAMEHIRLLEDYGLDQIKISLKSSRVTDTIMAYELLSEQVDYPLHLGVTEAGTLISGTVKSAIGIGYLLAQGIGDTFRVSLTRDPVDEIRVAYEILRALDLRHRGPEIISCPTCGRCEIDLFALVDKVEKALSGIVASPKVAIMGCVVNGPGEAKEADVGIAGGRRQGILFKKGEVVKKVPEDRLADVLIEEVRIFLREND</sequence>
<dbReference type="GO" id="GO:0051539">
    <property type="term" value="F:4 iron, 4 sulfur cluster binding"/>
    <property type="evidence" value="ECO:0007669"/>
    <property type="project" value="UniProtKB-UniRule"/>
</dbReference>
<comment type="cofactor">
    <cofactor evidence="7">
        <name>[4Fe-4S] cluster</name>
        <dbReference type="ChEBI" id="CHEBI:49883"/>
    </cofactor>
    <text evidence="7">Binds 1 [4Fe-4S] cluster.</text>
</comment>